<evidence type="ECO:0000313" key="8">
    <source>
        <dbReference type="Proteomes" id="UP000325785"/>
    </source>
</evidence>
<dbReference type="Proteomes" id="UP000325785">
    <property type="component" value="Chromosome"/>
</dbReference>
<evidence type="ECO:0000256" key="1">
    <source>
        <dbReference type="ARBA" id="ARBA00023015"/>
    </source>
</evidence>
<dbReference type="Pfam" id="PF12833">
    <property type="entry name" value="HTH_18"/>
    <property type="match status" value="1"/>
</dbReference>
<dbReference type="SUPFAM" id="SSF46689">
    <property type="entry name" value="Homeodomain-like"/>
    <property type="match status" value="2"/>
</dbReference>
<accession>A0A0T5P2V7</accession>
<dbReference type="OrthoDB" id="9793400at2"/>
<dbReference type="AlphaFoldDB" id="A0A0T5P2V7"/>
<dbReference type="GO" id="GO:0003700">
    <property type="term" value="F:DNA-binding transcription factor activity"/>
    <property type="evidence" value="ECO:0007669"/>
    <property type="project" value="InterPro"/>
</dbReference>
<dbReference type="PROSITE" id="PS00041">
    <property type="entry name" value="HTH_ARAC_FAMILY_1"/>
    <property type="match status" value="1"/>
</dbReference>
<organism evidence="5 7">
    <name type="scientific">Roseovarius indicus</name>
    <dbReference type="NCBI Taxonomy" id="540747"/>
    <lineage>
        <taxon>Bacteria</taxon>
        <taxon>Pseudomonadati</taxon>
        <taxon>Pseudomonadota</taxon>
        <taxon>Alphaproteobacteria</taxon>
        <taxon>Rhodobacterales</taxon>
        <taxon>Roseobacteraceae</taxon>
        <taxon>Roseovarius</taxon>
    </lineage>
</organism>
<dbReference type="Proteomes" id="UP000051401">
    <property type="component" value="Unassembled WGS sequence"/>
</dbReference>
<evidence type="ECO:0000259" key="4">
    <source>
        <dbReference type="PROSITE" id="PS01124"/>
    </source>
</evidence>
<dbReference type="CDD" id="cd03136">
    <property type="entry name" value="GATase1_AraC_ArgR_like"/>
    <property type="match status" value="1"/>
</dbReference>
<feature type="domain" description="HTH araC/xylS-type" evidence="4">
    <location>
        <begin position="221"/>
        <end position="319"/>
    </location>
</feature>
<dbReference type="KEGG" id="rid:RIdsm_04443"/>
<keyword evidence="3" id="KW-0804">Transcription</keyword>
<dbReference type="PATRIC" id="fig|540747.5.peg.3114"/>
<name>A0A0T5P2V7_9RHOB</name>
<evidence type="ECO:0000313" key="7">
    <source>
        <dbReference type="Proteomes" id="UP000051401"/>
    </source>
</evidence>
<reference evidence="5 7" key="1">
    <citation type="submission" date="2015-04" db="EMBL/GenBank/DDBJ databases">
        <title>The draft genome sequence of Roseovarius indicus B108T.</title>
        <authorList>
            <person name="Li G."/>
            <person name="Lai Q."/>
            <person name="Shao Z."/>
            <person name="Yan P."/>
        </authorList>
    </citation>
    <scope>NUCLEOTIDE SEQUENCE [LARGE SCALE GENOMIC DNA]</scope>
    <source>
        <strain evidence="5 7">B108</strain>
    </source>
</reference>
<proteinExistence type="predicted"/>
<evidence type="ECO:0000256" key="3">
    <source>
        <dbReference type="ARBA" id="ARBA00023163"/>
    </source>
</evidence>
<dbReference type="EMBL" id="CP031598">
    <property type="protein sequence ID" value="QEW28611.1"/>
    <property type="molecule type" value="Genomic_DNA"/>
</dbReference>
<gene>
    <name evidence="6" type="primary">cdhR_8</name>
    <name evidence="6" type="ORF">RIdsm_04443</name>
    <name evidence="5" type="ORF">XM52_23790</name>
</gene>
<dbReference type="STRING" id="540747.SAMN04488031_11543"/>
<dbReference type="PROSITE" id="PS01124">
    <property type="entry name" value="HTH_ARAC_FAMILY_2"/>
    <property type="match status" value="1"/>
</dbReference>
<dbReference type="InterPro" id="IPR029062">
    <property type="entry name" value="Class_I_gatase-like"/>
</dbReference>
<dbReference type="RefSeq" id="WP_057820276.1">
    <property type="nucleotide sequence ID" value="NZ_CP031598.1"/>
</dbReference>
<dbReference type="SMART" id="SM00342">
    <property type="entry name" value="HTH_ARAC"/>
    <property type="match status" value="1"/>
</dbReference>
<evidence type="ECO:0000313" key="6">
    <source>
        <dbReference type="EMBL" id="QEW28611.1"/>
    </source>
</evidence>
<dbReference type="EMBL" id="LAXI01000022">
    <property type="protein sequence ID" value="KRS15452.1"/>
    <property type="molecule type" value="Genomic_DNA"/>
</dbReference>
<keyword evidence="2" id="KW-0238">DNA-binding</keyword>
<dbReference type="InterPro" id="IPR018062">
    <property type="entry name" value="HTH_AraC-typ_CS"/>
</dbReference>
<keyword evidence="1" id="KW-0805">Transcription regulation</keyword>
<dbReference type="PANTHER" id="PTHR43130:SF3">
    <property type="entry name" value="HTH-TYPE TRANSCRIPTIONAL REGULATOR RV1931C"/>
    <property type="match status" value="1"/>
</dbReference>
<sequence>MPAPRTPVQLAVLVTPHFNLAATVGFIDPFRVANYLNGQILFRWDVVSEAGGDCAASNGMVIGTRPLAEIAGQRRDIVAVSSSWTPEAHRSAQLQAALWRWARAGATMAALDTGAFILAEAGLLKGRRATVHYEHIDAFGEMYPEIEVTEDLFVYDGNRISCSGGSAATDFALNILRGTHGDALANRAARYLFHQSVRPPGSQQNADPLEPLGNTAPRNVRRAIALMEKHLEDPLSISEICERMEISHRQLDRLFRRYVKKAPAAYYRDIRLDRARGLVTQTEMALSQVALASGFASQVHFSRAYRARFGLPPRQDRIEGRVPFEFRAWPMHRKTV</sequence>
<dbReference type="Gene3D" id="1.10.10.60">
    <property type="entry name" value="Homeodomain-like"/>
    <property type="match status" value="1"/>
</dbReference>
<dbReference type="InterPro" id="IPR009057">
    <property type="entry name" value="Homeodomain-like_sf"/>
</dbReference>
<dbReference type="GO" id="GO:0043565">
    <property type="term" value="F:sequence-specific DNA binding"/>
    <property type="evidence" value="ECO:0007669"/>
    <property type="project" value="InterPro"/>
</dbReference>
<dbReference type="InterPro" id="IPR052158">
    <property type="entry name" value="INH-QAR"/>
</dbReference>
<keyword evidence="7" id="KW-1185">Reference proteome</keyword>
<dbReference type="InterPro" id="IPR002818">
    <property type="entry name" value="DJ-1/PfpI"/>
</dbReference>
<dbReference type="SUPFAM" id="SSF52317">
    <property type="entry name" value="Class I glutamine amidotransferase-like"/>
    <property type="match status" value="1"/>
</dbReference>
<protein>
    <submittedName>
        <fullName evidence="5">AraC family transcriptional regulator</fullName>
    </submittedName>
    <submittedName>
        <fullName evidence="6">Carnitine catabolism transcriptional activator</fullName>
    </submittedName>
</protein>
<dbReference type="InterPro" id="IPR018060">
    <property type="entry name" value="HTH_AraC"/>
</dbReference>
<dbReference type="Gene3D" id="3.40.50.880">
    <property type="match status" value="1"/>
</dbReference>
<dbReference type="Pfam" id="PF01965">
    <property type="entry name" value="DJ-1_PfpI"/>
    <property type="match status" value="1"/>
</dbReference>
<evidence type="ECO:0000313" key="5">
    <source>
        <dbReference type="EMBL" id="KRS15452.1"/>
    </source>
</evidence>
<reference evidence="6 8" key="2">
    <citation type="submission" date="2018-08" db="EMBL/GenBank/DDBJ databases">
        <title>Genetic Globetrotter - A new plasmid hitch-hiking vast phylogenetic and geographic distances.</title>
        <authorList>
            <person name="Vollmers J."/>
            <person name="Petersen J."/>
        </authorList>
    </citation>
    <scope>NUCLEOTIDE SEQUENCE [LARGE SCALE GENOMIC DNA]</scope>
    <source>
        <strain evidence="6 8">DSM 26383</strain>
    </source>
</reference>
<dbReference type="PANTHER" id="PTHR43130">
    <property type="entry name" value="ARAC-FAMILY TRANSCRIPTIONAL REGULATOR"/>
    <property type="match status" value="1"/>
</dbReference>
<evidence type="ECO:0000256" key="2">
    <source>
        <dbReference type="ARBA" id="ARBA00023125"/>
    </source>
</evidence>